<dbReference type="InterPro" id="IPR011009">
    <property type="entry name" value="Kinase-like_dom_sf"/>
</dbReference>
<feature type="domain" description="GGDEF" evidence="5">
    <location>
        <begin position="397"/>
        <end position="532"/>
    </location>
</feature>
<feature type="domain" description="Protein kinase" evidence="4">
    <location>
        <begin position="1"/>
        <end position="244"/>
    </location>
</feature>
<proteinExistence type="inferred from homology"/>
<keyword evidence="7" id="KW-1185">Reference proteome</keyword>
<dbReference type="Gene3D" id="3.30.70.270">
    <property type="match status" value="1"/>
</dbReference>
<dbReference type="InterPro" id="IPR000253">
    <property type="entry name" value="FHA_dom"/>
</dbReference>
<organism evidence="6 7">
    <name type="scientific">Gigaspora margarita</name>
    <dbReference type="NCBI Taxonomy" id="4874"/>
    <lineage>
        <taxon>Eukaryota</taxon>
        <taxon>Fungi</taxon>
        <taxon>Fungi incertae sedis</taxon>
        <taxon>Mucoromycota</taxon>
        <taxon>Glomeromycotina</taxon>
        <taxon>Glomeromycetes</taxon>
        <taxon>Diversisporales</taxon>
        <taxon>Gigasporaceae</taxon>
        <taxon>Gigaspora</taxon>
    </lineage>
</organism>
<dbReference type="AlphaFoldDB" id="A0A8H4EID3"/>
<dbReference type="InterPro" id="IPR000160">
    <property type="entry name" value="GGDEF_dom"/>
</dbReference>
<dbReference type="EMBL" id="WTPW01000676">
    <property type="protein sequence ID" value="KAF0488995.1"/>
    <property type="molecule type" value="Genomic_DNA"/>
</dbReference>
<dbReference type="PROSITE" id="PS50887">
    <property type="entry name" value="GGDEF"/>
    <property type="match status" value="1"/>
</dbReference>
<dbReference type="PANTHER" id="PTHR45138">
    <property type="entry name" value="REGULATORY COMPONENTS OF SENSORY TRANSDUCTION SYSTEM"/>
    <property type="match status" value="1"/>
</dbReference>
<dbReference type="SMART" id="SM00240">
    <property type="entry name" value="FHA"/>
    <property type="match status" value="1"/>
</dbReference>
<dbReference type="GO" id="GO:0005524">
    <property type="term" value="F:ATP binding"/>
    <property type="evidence" value="ECO:0007669"/>
    <property type="project" value="InterPro"/>
</dbReference>
<dbReference type="CDD" id="cd00060">
    <property type="entry name" value="FHA"/>
    <property type="match status" value="1"/>
</dbReference>
<feature type="domain" description="FHA" evidence="3">
    <location>
        <begin position="292"/>
        <end position="341"/>
    </location>
</feature>
<evidence type="ECO:0000259" key="3">
    <source>
        <dbReference type="PROSITE" id="PS50006"/>
    </source>
</evidence>
<comment type="caution">
    <text evidence="6">The sequence shown here is derived from an EMBL/GenBank/DDBJ whole genome shotgun (WGS) entry which is preliminary data.</text>
</comment>
<comment type="similarity">
    <text evidence="2">Belongs to the protein kinase superfamily. CAMK Ser/Thr protein kinase family. CHEK2 subfamily.</text>
</comment>
<evidence type="ECO:0000256" key="2">
    <source>
        <dbReference type="ARBA" id="ARBA00005575"/>
    </source>
</evidence>
<dbReference type="Proteomes" id="UP000439903">
    <property type="component" value="Unassembled WGS sequence"/>
</dbReference>
<sequence length="542" mass="62937">MNHEFHVALKCLNENNEDEYYNKFIREMENLRNIDDNKNVIKFLGVTKDPSKNFYSLVLRYCGHKNLSDHLKEAPKKDWPYKIKMAEDIANGLNFIHSENIILYNLNSKNIMIDNDKLVISDFSLAVSLDSQMKPTTIKITEKNVAYVDPKNFIRADMTNKSSDIYSLGVILWEISSGRPPFIKNKLNIEELKRSIELGKRELPVNLTPVDYKELYCDAWDRDHHKRPSIKEVISCLKDIEPNLEYLVYRDSGFIPKIFNEKNNSKLYEKACLEVMKGSSQKRYLFLPEGEILMGRKNSNDIVIKDQEIDKKHAKIKNYQGKVNIIDLGSKSGIFVNDEKLTFHTLYTLNINDIIKMGHSTFQYLSTGNPNLIDQLTQVYNTEYLQNHIGNEFENSKNWCLLFCDFDHFKKVNEKYSHEAGNHVLVEFSKLIQNKYIYDKDIFARYGDDKFIILLIDAKLTLAYEIAKEIRPSVGAYPFTHNEINLQSITLSIGVSGMNSSVKNFKDLLNHAEEACKKAKEYGRNQIVIWENEQISTQILSI</sequence>
<accession>A0A8H4EID3</accession>
<dbReference type="Pfam" id="PF07714">
    <property type="entry name" value="PK_Tyr_Ser-Thr"/>
    <property type="match status" value="1"/>
</dbReference>
<dbReference type="Gene3D" id="2.60.200.20">
    <property type="match status" value="1"/>
</dbReference>
<dbReference type="OrthoDB" id="2325869at2759"/>
<dbReference type="SMART" id="SM00267">
    <property type="entry name" value="GGDEF"/>
    <property type="match status" value="1"/>
</dbReference>
<dbReference type="InterPro" id="IPR001245">
    <property type="entry name" value="Ser-Thr/Tyr_kinase_cat_dom"/>
</dbReference>
<evidence type="ECO:0000256" key="1">
    <source>
        <dbReference type="ARBA" id="ARBA00004167"/>
    </source>
</evidence>
<comment type="subcellular location">
    <subcellularLocation>
        <location evidence="1">Membrane</location>
        <topology evidence="1">Single-pass membrane protein</topology>
    </subcellularLocation>
</comment>
<keyword evidence="6" id="KW-0418">Kinase</keyword>
<name>A0A8H4EID3_GIGMA</name>
<protein>
    <submittedName>
        <fullName evidence="6">Kinase-like protein</fullName>
    </submittedName>
</protein>
<dbReference type="CDD" id="cd01949">
    <property type="entry name" value="GGDEF"/>
    <property type="match status" value="1"/>
</dbReference>
<dbReference type="InterPro" id="IPR008984">
    <property type="entry name" value="SMAD_FHA_dom_sf"/>
</dbReference>
<dbReference type="PROSITE" id="PS50006">
    <property type="entry name" value="FHA_DOMAIN"/>
    <property type="match status" value="1"/>
</dbReference>
<reference evidence="6 7" key="1">
    <citation type="journal article" date="2019" name="Environ. Microbiol.">
        <title>At the nexus of three kingdoms: the genome of the mycorrhizal fungus Gigaspora margarita provides insights into plant, endobacterial and fungal interactions.</title>
        <authorList>
            <person name="Venice F."/>
            <person name="Ghignone S."/>
            <person name="Salvioli di Fossalunga A."/>
            <person name="Amselem J."/>
            <person name="Novero M."/>
            <person name="Xianan X."/>
            <person name="Sedzielewska Toro K."/>
            <person name="Morin E."/>
            <person name="Lipzen A."/>
            <person name="Grigoriev I.V."/>
            <person name="Henrissat B."/>
            <person name="Martin F.M."/>
            <person name="Bonfante P."/>
        </authorList>
    </citation>
    <scope>NUCLEOTIDE SEQUENCE [LARGE SCALE GENOMIC DNA]</scope>
    <source>
        <strain evidence="6 7">BEG34</strain>
    </source>
</reference>
<evidence type="ECO:0000259" key="5">
    <source>
        <dbReference type="PROSITE" id="PS50887"/>
    </source>
</evidence>
<dbReference type="NCBIfam" id="TIGR00254">
    <property type="entry name" value="GGDEF"/>
    <property type="match status" value="1"/>
</dbReference>
<dbReference type="Gene3D" id="1.10.510.10">
    <property type="entry name" value="Transferase(Phosphotransferase) domain 1"/>
    <property type="match status" value="1"/>
</dbReference>
<dbReference type="Pfam" id="PF00498">
    <property type="entry name" value="FHA"/>
    <property type="match status" value="1"/>
</dbReference>
<evidence type="ECO:0000313" key="6">
    <source>
        <dbReference type="EMBL" id="KAF0488995.1"/>
    </source>
</evidence>
<dbReference type="GO" id="GO:0052621">
    <property type="term" value="F:diguanylate cyclase activity"/>
    <property type="evidence" value="ECO:0007669"/>
    <property type="project" value="TreeGrafter"/>
</dbReference>
<keyword evidence="6" id="KW-0808">Transferase</keyword>
<dbReference type="SUPFAM" id="SSF55073">
    <property type="entry name" value="Nucleotide cyclase"/>
    <property type="match status" value="1"/>
</dbReference>
<gene>
    <name evidence="6" type="ORF">F8M41_022148</name>
</gene>
<dbReference type="InterPro" id="IPR043128">
    <property type="entry name" value="Rev_trsase/Diguanyl_cyclase"/>
</dbReference>
<evidence type="ECO:0000259" key="4">
    <source>
        <dbReference type="PROSITE" id="PS50011"/>
    </source>
</evidence>
<dbReference type="SUPFAM" id="SSF56112">
    <property type="entry name" value="Protein kinase-like (PK-like)"/>
    <property type="match status" value="1"/>
</dbReference>
<dbReference type="GO" id="GO:0016020">
    <property type="term" value="C:membrane"/>
    <property type="evidence" value="ECO:0007669"/>
    <property type="project" value="UniProtKB-SubCell"/>
</dbReference>
<dbReference type="InterPro" id="IPR000719">
    <property type="entry name" value="Prot_kinase_dom"/>
</dbReference>
<dbReference type="InterPro" id="IPR050469">
    <property type="entry name" value="Diguanylate_Cyclase"/>
</dbReference>
<dbReference type="SUPFAM" id="SSF49879">
    <property type="entry name" value="SMAD/FHA domain"/>
    <property type="match status" value="1"/>
</dbReference>
<evidence type="ECO:0000313" key="7">
    <source>
        <dbReference type="Proteomes" id="UP000439903"/>
    </source>
</evidence>
<dbReference type="PROSITE" id="PS50011">
    <property type="entry name" value="PROTEIN_KINASE_DOM"/>
    <property type="match status" value="1"/>
</dbReference>
<dbReference type="GO" id="GO:0004672">
    <property type="term" value="F:protein kinase activity"/>
    <property type="evidence" value="ECO:0007669"/>
    <property type="project" value="InterPro"/>
</dbReference>
<dbReference type="PANTHER" id="PTHR45138:SF9">
    <property type="entry name" value="DIGUANYLATE CYCLASE DGCM-RELATED"/>
    <property type="match status" value="1"/>
</dbReference>
<dbReference type="InterPro" id="IPR029787">
    <property type="entry name" value="Nucleotide_cyclase"/>
</dbReference>
<dbReference type="Pfam" id="PF00990">
    <property type="entry name" value="GGDEF"/>
    <property type="match status" value="1"/>
</dbReference>